<dbReference type="EMBL" id="JAATEP010000015">
    <property type="protein sequence ID" value="NJP92139.1"/>
    <property type="molecule type" value="Genomic_DNA"/>
</dbReference>
<dbReference type="Pfam" id="PF00293">
    <property type="entry name" value="NUDIX"/>
    <property type="match status" value="1"/>
</dbReference>
<feature type="domain" description="Nudix hydrolase" evidence="3">
    <location>
        <begin position="46"/>
        <end position="187"/>
    </location>
</feature>
<evidence type="ECO:0000259" key="3">
    <source>
        <dbReference type="PROSITE" id="PS51462"/>
    </source>
</evidence>
<dbReference type="RefSeq" id="WP_168011408.1">
    <property type="nucleotide sequence ID" value="NZ_JAATEP010000015.1"/>
</dbReference>
<dbReference type="InterPro" id="IPR000086">
    <property type="entry name" value="NUDIX_hydrolase_dom"/>
</dbReference>
<protein>
    <submittedName>
        <fullName evidence="4">NUDIX domain-containing protein</fullName>
    </submittedName>
</protein>
<dbReference type="CDD" id="cd03674">
    <property type="entry name" value="NUDIX_Hydrolase"/>
    <property type="match status" value="1"/>
</dbReference>
<proteinExistence type="predicted"/>
<dbReference type="InterPro" id="IPR015797">
    <property type="entry name" value="NUDIX_hydrolase-like_dom_sf"/>
</dbReference>
<dbReference type="Gene3D" id="3.90.79.10">
    <property type="entry name" value="Nucleoside Triphosphate Pyrophosphohydrolase"/>
    <property type="match status" value="1"/>
</dbReference>
<accession>A0ABX1B2T8</accession>
<organism evidence="4 5">
    <name type="scientific">Nonomuraea composti</name>
    <dbReference type="NCBI Taxonomy" id="2720023"/>
    <lineage>
        <taxon>Bacteria</taxon>
        <taxon>Bacillati</taxon>
        <taxon>Actinomycetota</taxon>
        <taxon>Actinomycetes</taxon>
        <taxon>Streptosporangiales</taxon>
        <taxon>Streptosporangiaceae</taxon>
        <taxon>Nonomuraea</taxon>
    </lineage>
</organism>
<dbReference type="PANTHER" id="PTHR43046:SF14">
    <property type="entry name" value="MUTT_NUDIX FAMILY PROTEIN"/>
    <property type="match status" value="1"/>
</dbReference>
<evidence type="ECO:0000256" key="1">
    <source>
        <dbReference type="ARBA" id="ARBA00001946"/>
    </source>
</evidence>
<evidence type="ECO:0000313" key="5">
    <source>
        <dbReference type="Proteomes" id="UP000696294"/>
    </source>
</evidence>
<reference evidence="4 5" key="1">
    <citation type="submission" date="2020-03" db="EMBL/GenBank/DDBJ databases">
        <title>WGS of actinomycetes isolated from Thailand.</title>
        <authorList>
            <person name="Thawai C."/>
        </authorList>
    </citation>
    <scope>NUCLEOTIDE SEQUENCE [LARGE SCALE GENOMIC DNA]</scope>
    <source>
        <strain evidence="4 5">FMUSA5-5</strain>
    </source>
</reference>
<sequence length="187" mass="20547">MTVTREEIGGLLARYLDVHPASAPEVAHLVEALAGGQDLAARTTTPLHVTVSAAVLNDAGRVLMVHHRTHNRWLLPGGHLEPEDDSLYGAALRELEEETGIPGHQVRRSPPYDTNHVDIPVDVDVHEIVADAVKGEPAHLHADFRFVCWGSGLGRVRLQMEEVAAFAWREVADLQTARLSERVATMR</sequence>
<dbReference type="Proteomes" id="UP000696294">
    <property type="component" value="Unassembled WGS sequence"/>
</dbReference>
<comment type="cofactor">
    <cofactor evidence="1">
        <name>Mg(2+)</name>
        <dbReference type="ChEBI" id="CHEBI:18420"/>
    </cofactor>
</comment>
<gene>
    <name evidence="4" type="ORF">HCN51_22180</name>
</gene>
<keyword evidence="2" id="KW-0378">Hydrolase</keyword>
<dbReference type="PANTHER" id="PTHR43046">
    <property type="entry name" value="GDP-MANNOSE MANNOSYL HYDROLASE"/>
    <property type="match status" value="1"/>
</dbReference>
<evidence type="ECO:0000256" key="2">
    <source>
        <dbReference type="ARBA" id="ARBA00022801"/>
    </source>
</evidence>
<dbReference type="PROSITE" id="PS51462">
    <property type="entry name" value="NUDIX"/>
    <property type="match status" value="1"/>
</dbReference>
<name>A0ABX1B2T8_9ACTN</name>
<evidence type="ECO:0000313" key="4">
    <source>
        <dbReference type="EMBL" id="NJP92139.1"/>
    </source>
</evidence>
<dbReference type="SUPFAM" id="SSF55811">
    <property type="entry name" value="Nudix"/>
    <property type="match status" value="1"/>
</dbReference>
<comment type="caution">
    <text evidence="4">The sequence shown here is derived from an EMBL/GenBank/DDBJ whole genome shotgun (WGS) entry which is preliminary data.</text>
</comment>
<keyword evidence="5" id="KW-1185">Reference proteome</keyword>